<protein>
    <submittedName>
        <fullName evidence="2">Uncharacterized protein</fullName>
    </submittedName>
</protein>
<dbReference type="Proteomes" id="UP000193685">
    <property type="component" value="Unassembled WGS sequence"/>
</dbReference>
<feature type="compositionally biased region" description="Polar residues" evidence="1">
    <location>
        <begin position="22"/>
        <end position="32"/>
    </location>
</feature>
<dbReference type="AlphaFoldDB" id="A0A1Y2FSX8"/>
<sequence length="107" mass="11459">MSSNTVDYKDSRIDPGGDKQYDSSAYGTTTGDLKSDKYDQGVFGAGDDKQEDKKQEQPREKQVEANITTQSTSSGQVAGEGKTHDESKAKQVQGYSATGDMNPEVGA</sequence>
<comment type="caution">
    <text evidence="2">The sequence shown here is derived from an EMBL/GenBank/DDBJ whole genome shotgun (WGS) entry which is preliminary data.</text>
</comment>
<name>A0A1Y2FSX8_PROLT</name>
<proteinExistence type="predicted"/>
<organism evidence="2 3">
    <name type="scientific">Protomyces lactucae-debilis</name>
    <dbReference type="NCBI Taxonomy" id="2754530"/>
    <lineage>
        <taxon>Eukaryota</taxon>
        <taxon>Fungi</taxon>
        <taxon>Dikarya</taxon>
        <taxon>Ascomycota</taxon>
        <taxon>Taphrinomycotina</taxon>
        <taxon>Taphrinomycetes</taxon>
        <taxon>Taphrinales</taxon>
        <taxon>Protomycetaceae</taxon>
        <taxon>Protomyces</taxon>
    </lineage>
</organism>
<feature type="region of interest" description="Disordered" evidence="1">
    <location>
        <begin position="1"/>
        <end position="107"/>
    </location>
</feature>
<feature type="compositionally biased region" description="Basic and acidic residues" evidence="1">
    <location>
        <begin position="7"/>
        <end position="21"/>
    </location>
</feature>
<feature type="compositionally biased region" description="Polar residues" evidence="1">
    <location>
        <begin position="65"/>
        <end position="76"/>
    </location>
</feature>
<gene>
    <name evidence="2" type="ORF">BCR37DRAFT_143063</name>
</gene>
<dbReference type="EMBL" id="MCFI01000002">
    <property type="protein sequence ID" value="ORY87078.1"/>
    <property type="molecule type" value="Genomic_DNA"/>
</dbReference>
<feature type="compositionally biased region" description="Basic and acidic residues" evidence="1">
    <location>
        <begin position="46"/>
        <end position="63"/>
    </location>
</feature>
<evidence type="ECO:0000313" key="3">
    <source>
        <dbReference type="Proteomes" id="UP000193685"/>
    </source>
</evidence>
<accession>A0A1Y2FSX8</accession>
<evidence type="ECO:0000313" key="2">
    <source>
        <dbReference type="EMBL" id="ORY87078.1"/>
    </source>
</evidence>
<dbReference type="GeneID" id="63782677"/>
<evidence type="ECO:0000256" key="1">
    <source>
        <dbReference type="SAM" id="MobiDB-lite"/>
    </source>
</evidence>
<dbReference type="OrthoDB" id="10510694at2759"/>
<dbReference type="RefSeq" id="XP_040727934.1">
    <property type="nucleotide sequence ID" value="XM_040866078.1"/>
</dbReference>
<reference evidence="2 3" key="1">
    <citation type="submission" date="2016-07" db="EMBL/GenBank/DDBJ databases">
        <title>Pervasive Adenine N6-methylation of Active Genes in Fungi.</title>
        <authorList>
            <consortium name="DOE Joint Genome Institute"/>
            <person name="Mondo S.J."/>
            <person name="Dannebaum R.O."/>
            <person name="Kuo R.C."/>
            <person name="Labutti K."/>
            <person name="Haridas S."/>
            <person name="Kuo A."/>
            <person name="Salamov A."/>
            <person name="Ahrendt S.R."/>
            <person name="Lipzen A."/>
            <person name="Sullivan W."/>
            <person name="Andreopoulos W.B."/>
            <person name="Clum A."/>
            <person name="Lindquist E."/>
            <person name="Daum C."/>
            <person name="Ramamoorthy G.K."/>
            <person name="Gryganskyi A."/>
            <person name="Culley D."/>
            <person name="Magnuson J.K."/>
            <person name="James T.Y."/>
            <person name="O'Malley M.A."/>
            <person name="Stajich J.E."/>
            <person name="Spatafora J.W."/>
            <person name="Visel A."/>
            <person name="Grigoriev I.V."/>
        </authorList>
    </citation>
    <scope>NUCLEOTIDE SEQUENCE [LARGE SCALE GENOMIC DNA]</scope>
    <source>
        <strain evidence="2 3">12-1054</strain>
    </source>
</reference>
<keyword evidence="3" id="KW-1185">Reference proteome</keyword>